<dbReference type="GO" id="GO:0016758">
    <property type="term" value="F:hexosyltransferase activity"/>
    <property type="evidence" value="ECO:0007669"/>
    <property type="project" value="UniProtKB-ARBA"/>
</dbReference>
<proteinExistence type="predicted"/>
<reference evidence="2 3" key="1">
    <citation type="submission" date="2016-07" db="EMBL/GenBank/DDBJ databases">
        <title>Developing Vibrio natriegens as a novel, fast-growing host for biotechnology.</title>
        <authorList>
            <person name="Weinstock M.T."/>
            <person name="Hesek E.D."/>
            <person name="Wilson C.M."/>
            <person name="Gibson D.G."/>
        </authorList>
    </citation>
    <scope>NUCLEOTIDE SEQUENCE [LARGE SCALE GENOMIC DNA]</scope>
    <source>
        <strain evidence="2 3">ATCC 14048</strain>
    </source>
</reference>
<dbReference type="RefSeq" id="WP_020335754.1">
    <property type="nucleotide sequence ID" value="NZ_ATFJ01000038.1"/>
</dbReference>
<dbReference type="Pfam" id="PF00535">
    <property type="entry name" value="Glycos_transf_2"/>
    <property type="match status" value="1"/>
</dbReference>
<evidence type="ECO:0000259" key="1">
    <source>
        <dbReference type="Pfam" id="PF00535"/>
    </source>
</evidence>
<evidence type="ECO:0000313" key="2">
    <source>
        <dbReference type="EMBL" id="ANQ11432.1"/>
    </source>
</evidence>
<sequence>MTKLPSLDVVITAHKEGDLLLPTFISAQDSINRLKSDFDLDINIVLYLDNPDSITLSVAEELANKFNLNLFTGKNGDPGISRNQAISLCQSDYIALLDGDDLWSENWLHSVYSDISVRLSHGKSITNIVYHPEYNLIFGGHNAFVRQGNINDSFFDTRFLRASNYWDALCVAPRKLLLNFPYKKNDLSKGFAHEDYHWVCVTIENGVTHLTTENTIHFKRRRENSVSVIANNQNVKCYTTGLQRYS</sequence>
<dbReference type="CDD" id="cd00761">
    <property type="entry name" value="Glyco_tranf_GTA_type"/>
    <property type="match status" value="1"/>
</dbReference>
<dbReference type="PANTHER" id="PTHR22916:SF3">
    <property type="entry name" value="UDP-GLCNAC:BETAGAL BETA-1,3-N-ACETYLGLUCOSAMINYLTRANSFERASE-LIKE PROTEIN 1"/>
    <property type="match status" value="1"/>
</dbReference>
<dbReference type="PANTHER" id="PTHR22916">
    <property type="entry name" value="GLYCOSYLTRANSFERASE"/>
    <property type="match status" value="1"/>
</dbReference>
<protein>
    <recommendedName>
        <fullName evidence="1">Glycosyltransferase 2-like domain-containing protein</fullName>
    </recommendedName>
</protein>
<dbReference type="KEGG" id="vna:PN96_12250"/>
<gene>
    <name evidence="2" type="ORF">BA890_01080</name>
</gene>
<dbReference type="GeneID" id="70913585"/>
<dbReference type="Gene3D" id="3.90.550.10">
    <property type="entry name" value="Spore Coat Polysaccharide Biosynthesis Protein SpsA, Chain A"/>
    <property type="match status" value="1"/>
</dbReference>
<evidence type="ECO:0000313" key="3">
    <source>
        <dbReference type="Proteomes" id="UP000092741"/>
    </source>
</evidence>
<dbReference type="AlphaFoldDB" id="A0AAN0Y0G9"/>
<feature type="domain" description="Glycosyltransferase 2-like" evidence="1">
    <location>
        <begin position="9"/>
        <end position="113"/>
    </location>
</feature>
<accession>A0AAN0Y0G9</accession>
<dbReference type="Proteomes" id="UP000092741">
    <property type="component" value="Chromosome 1"/>
</dbReference>
<dbReference type="SUPFAM" id="SSF53448">
    <property type="entry name" value="Nucleotide-diphospho-sugar transferases"/>
    <property type="match status" value="1"/>
</dbReference>
<dbReference type="EMBL" id="CP016345">
    <property type="protein sequence ID" value="ANQ11432.1"/>
    <property type="molecule type" value="Genomic_DNA"/>
</dbReference>
<dbReference type="InterPro" id="IPR029044">
    <property type="entry name" value="Nucleotide-diphossugar_trans"/>
</dbReference>
<dbReference type="InterPro" id="IPR001173">
    <property type="entry name" value="Glyco_trans_2-like"/>
</dbReference>
<organism evidence="2 3">
    <name type="scientific">Vibrio natriegens NBRC 15636 = ATCC 14048 = DSM 759</name>
    <dbReference type="NCBI Taxonomy" id="1219067"/>
    <lineage>
        <taxon>Bacteria</taxon>
        <taxon>Pseudomonadati</taxon>
        <taxon>Pseudomonadota</taxon>
        <taxon>Gammaproteobacteria</taxon>
        <taxon>Vibrionales</taxon>
        <taxon>Vibrionaceae</taxon>
        <taxon>Vibrio</taxon>
    </lineage>
</organism>
<keyword evidence="3" id="KW-1185">Reference proteome</keyword>
<name>A0AAN0Y0G9_VIBNA</name>